<dbReference type="InterPro" id="IPR029060">
    <property type="entry name" value="PIN-like_dom_sf"/>
</dbReference>
<dbReference type="Gene3D" id="3.40.50.1010">
    <property type="entry name" value="5'-nuclease"/>
    <property type="match status" value="1"/>
</dbReference>
<dbReference type="RefSeq" id="WP_006749197.1">
    <property type="nucleotide sequence ID" value="NZ_CP007029.1"/>
</dbReference>
<dbReference type="HOGENOM" id="CLU_128080_0_0_6"/>
<dbReference type="OrthoDB" id="9792015at2"/>
<protein>
    <submittedName>
        <fullName evidence="2">Twitching motility protein PilT</fullName>
    </submittedName>
</protein>
<sequence length="144" mass="16431">MTDRYFVDTNVLVYARDASEPHKHALAVEWIHTLWNRGAGRLSFQVLQEYYQVVTRRLSPGLDPEMARADIRDLLTWQPVPIDSVVLEAAWSIEKRFGLSWWDALIVGAAGVAECHYLLSEDLQHGQDLNGIIVLNPFETDRPS</sequence>
<dbReference type="InterPro" id="IPR002716">
    <property type="entry name" value="PIN_dom"/>
</dbReference>
<dbReference type="SUPFAM" id="SSF88723">
    <property type="entry name" value="PIN domain-like"/>
    <property type="match status" value="1"/>
</dbReference>
<evidence type="ECO:0000259" key="1">
    <source>
        <dbReference type="Pfam" id="PF01850"/>
    </source>
</evidence>
<accession>W0DGW9</accession>
<dbReference type="EMBL" id="CP007029">
    <property type="protein sequence ID" value="AHE97874.1"/>
    <property type="molecule type" value="Genomic_DNA"/>
</dbReference>
<dbReference type="Pfam" id="PF01850">
    <property type="entry name" value="PIN"/>
    <property type="match status" value="1"/>
</dbReference>
<dbReference type="AlphaFoldDB" id="W0DGW9"/>
<feature type="domain" description="PIN" evidence="1">
    <location>
        <begin position="5"/>
        <end position="122"/>
    </location>
</feature>
<organism evidence="2 3">
    <name type="scientific">Thioalkalivibrio paradoxus ARh 1</name>
    <dbReference type="NCBI Taxonomy" id="713585"/>
    <lineage>
        <taxon>Bacteria</taxon>
        <taxon>Pseudomonadati</taxon>
        <taxon>Pseudomonadota</taxon>
        <taxon>Gammaproteobacteria</taxon>
        <taxon>Chromatiales</taxon>
        <taxon>Ectothiorhodospiraceae</taxon>
        <taxon>Thioalkalivibrio</taxon>
    </lineage>
</organism>
<evidence type="ECO:0000313" key="2">
    <source>
        <dbReference type="EMBL" id="AHE97874.1"/>
    </source>
</evidence>
<dbReference type="STRING" id="713585.THITH_05975"/>
<dbReference type="KEGG" id="tti:THITH_05975"/>
<dbReference type="CDD" id="cd18692">
    <property type="entry name" value="PIN_VapC-like"/>
    <property type="match status" value="1"/>
</dbReference>
<reference evidence="2 3" key="1">
    <citation type="submission" date="2013-12" db="EMBL/GenBank/DDBJ databases">
        <authorList>
            <consortium name="DOE Joint Genome Institute"/>
            <person name="Muyzer G."/>
            <person name="Huntemann M."/>
            <person name="Han J."/>
            <person name="Chen A."/>
            <person name="Kyrpides N."/>
            <person name="Mavromatis K."/>
            <person name="Markowitz V."/>
            <person name="Palaniappan K."/>
            <person name="Ivanova N."/>
            <person name="Schaumberg A."/>
            <person name="Pati A."/>
            <person name="Liolios K."/>
            <person name="Nordberg H.P."/>
            <person name="Cantor M.N."/>
            <person name="Hua S.X."/>
            <person name="Woyke T."/>
        </authorList>
    </citation>
    <scope>NUCLEOTIDE SEQUENCE [LARGE SCALE GENOMIC DNA]</scope>
    <source>
        <strain evidence="2 3">ARh 1</strain>
    </source>
</reference>
<gene>
    <name evidence="2" type="ORF">THITH_05975</name>
</gene>
<proteinExistence type="predicted"/>
<dbReference type="Proteomes" id="UP000005289">
    <property type="component" value="Chromosome"/>
</dbReference>
<keyword evidence="3" id="KW-1185">Reference proteome</keyword>
<name>W0DGW9_9GAMM</name>
<evidence type="ECO:0000313" key="3">
    <source>
        <dbReference type="Proteomes" id="UP000005289"/>
    </source>
</evidence>